<sequence>MGGLWKWQPLRTRCLWRAKRQARRSADGREPLWRVDPRQCAQQPQVVSLCSTV</sequence>
<protein>
    <submittedName>
        <fullName evidence="1">Uncharacterized protein</fullName>
    </submittedName>
</protein>
<accession>A0A6H5G2P9</accession>
<evidence type="ECO:0000313" key="2">
    <source>
        <dbReference type="Proteomes" id="UP000479000"/>
    </source>
</evidence>
<dbReference type="Proteomes" id="UP000479000">
    <property type="component" value="Unassembled WGS sequence"/>
</dbReference>
<feature type="non-terminal residue" evidence="1">
    <location>
        <position position="53"/>
    </location>
</feature>
<proteinExistence type="predicted"/>
<dbReference type="AlphaFoldDB" id="A0A6H5G2P9"/>
<gene>
    <name evidence="1" type="ORF">NTEN_LOCUS3351</name>
</gene>
<evidence type="ECO:0000313" key="1">
    <source>
        <dbReference type="EMBL" id="CAA9996981.1"/>
    </source>
</evidence>
<organism evidence="1 2">
    <name type="scientific">Nesidiocoris tenuis</name>
    <dbReference type="NCBI Taxonomy" id="355587"/>
    <lineage>
        <taxon>Eukaryota</taxon>
        <taxon>Metazoa</taxon>
        <taxon>Ecdysozoa</taxon>
        <taxon>Arthropoda</taxon>
        <taxon>Hexapoda</taxon>
        <taxon>Insecta</taxon>
        <taxon>Pterygota</taxon>
        <taxon>Neoptera</taxon>
        <taxon>Paraneoptera</taxon>
        <taxon>Hemiptera</taxon>
        <taxon>Heteroptera</taxon>
        <taxon>Panheteroptera</taxon>
        <taxon>Cimicomorpha</taxon>
        <taxon>Miridae</taxon>
        <taxon>Dicyphina</taxon>
        <taxon>Nesidiocoris</taxon>
    </lineage>
</organism>
<keyword evidence="2" id="KW-1185">Reference proteome</keyword>
<dbReference type="EMBL" id="CADCXU010005281">
    <property type="protein sequence ID" value="CAA9996981.1"/>
    <property type="molecule type" value="Genomic_DNA"/>
</dbReference>
<reference evidence="1 2" key="1">
    <citation type="submission" date="2020-02" db="EMBL/GenBank/DDBJ databases">
        <authorList>
            <person name="Ferguson B K."/>
        </authorList>
    </citation>
    <scope>NUCLEOTIDE SEQUENCE [LARGE SCALE GENOMIC DNA]</scope>
</reference>
<name>A0A6H5G2P9_9HEMI</name>